<evidence type="ECO:0000313" key="2">
    <source>
        <dbReference type="EMBL" id="MFI9122498.1"/>
    </source>
</evidence>
<sequence>MHGGSDYDALAAEQHAGSVPLAAFGTIPVGLGLLRFAVLVYAALRDGR</sequence>
<keyword evidence="1" id="KW-0472">Membrane</keyword>
<organism evidence="2 3">
    <name type="scientific">Streptomyces bikiniensis</name>
    <dbReference type="NCBI Taxonomy" id="1896"/>
    <lineage>
        <taxon>Bacteria</taxon>
        <taxon>Bacillati</taxon>
        <taxon>Actinomycetota</taxon>
        <taxon>Actinomycetes</taxon>
        <taxon>Kitasatosporales</taxon>
        <taxon>Streptomycetaceae</taxon>
        <taxon>Streptomyces</taxon>
    </lineage>
</organism>
<keyword evidence="1" id="KW-1133">Transmembrane helix</keyword>
<evidence type="ECO:0000256" key="1">
    <source>
        <dbReference type="SAM" id="Phobius"/>
    </source>
</evidence>
<dbReference type="EMBL" id="JBITYT010000011">
    <property type="protein sequence ID" value="MFI9122498.1"/>
    <property type="molecule type" value="Genomic_DNA"/>
</dbReference>
<dbReference type="RefSeq" id="WP_399618483.1">
    <property type="nucleotide sequence ID" value="NZ_JBITYT010000011.1"/>
</dbReference>
<protein>
    <submittedName>
        <fullName evidence="2">Uncharacterized protein</fullName>
    </submittedName>
</protein>
<keyword evidence="1" id="KW-0812">Transmembrane</keyword>
<evidence type="ECO:0000313" key="3">
    <source>
        <dbReference type="Proteomes" id="UP001614391"/>
    </source>
</evidence>
<proteinExistence type="predicted"/>
<name>A0ABW8CY24_STRBI</name>
<keyword evidence="3" id="KW-1185">Reference proteome</keyword>
<accession>A0ABW8CY24</accession>
<gene>
    <name evidence="2" type="ORF">ACIGW0_24445</name>
</gene>
<feature type="transmembrane region" description="Helical" evidence="1">
    <location>
        <begin position="20"/>
        <end position="44"/>
    </location>
</feature>
<dbReference type="Proteomes" id="UP001614391">
    <property type="component" value="Unassembled WGS sequence"/>
</dbReference>
<comment type="caution">
    <text evidence="2">The sequence shown here is derived from an EMBL/GenBank/DDBJ whole genome shotgun (WGS) entry which is preliminary data.</text>
</comment>
<reference evidence="2 3" key="1">
    <citation type="submission" date="2024-10" db="EMBL/GenBank/DDBJ databases">
        <title>The Natural Products Discovery Center: Release of the First 8490 Sequenced Strains for Exploring Actinobacteria Biosynthetic Diversity.</title>
        <authorList>
            <person name="Kalkreuter E."/>
            <person name="Kautsar S.A."/>
            <person name="Yang D."/>
            <person name="Bader C.D."/>
            <person name="Teijaro C.N."/>
            <person name="Fluegel L."/>
            <person name="Davis C.M."/>
            <person name="Simpson J.R."/>
            <person name="Lauterbach L."/>
            <person name="Steele A.D."/>
            <person name="Gui C."/>
            <person name="Meng S."/>
            <person name="Li G."/>
            <person name="Viehrig K."/>
            <person name="Ye F."/>
            <person name="Su P."/>
            <person name="Kiefer A.F."/>
            <person name="Nichols A."/>
            <person name="Cepeda A.J."/>
            <person name="Yan W."/>
            <person name="Fan B."/>
            <person name="Jiang Y."/>
            <person name="Adhikari A."/>
            <person name="Zheng C.-J."/>
            <person name="Schuster L."/>
            <person name="Cowan T.M."/>
            <person name="Smanski M.J."/>
            <person name="Chevrette M.G."/>
            <person name="De Carvalho L.P.S."/>
            <person name="Shen B."/>
        </authorList>
    </citation>
    <scope>NUCLEOTIDE SEQUENCE [LARGE SCALE GENOMIC DNA]</scope>
    <source>
        <strain evidence="2 3">NPDC053346</strain>
    </source>
</reference>